<organism evidence="2 3">
    <name type="scientific">Ascodesmis nigricans</name>
    <dbReference type="NCBI Taxonomy" id="341454"/>
    <lineage>
        <taxon>Eukaryota</taxon>
        <taxon>Fungi</taxon>
        <taxon>Dikarya</taxon>
        <taxon>Ascomycota</taxon>
        <taxon>Pezizomycotina</taxon>
        <taxon>Pezizomycetes</taxon>
        <taxon>Pezizales</taxon>
        <taxon>Ascodesmidaceae</taxon>
        <taxon>Ascodesmis</taxon>
    </lineage>
</organism>
<accession>A0A4S2MWH6</accession>
<keyword evidence="1" id="KW-0812">Transmembrane</keyword>
<protein>
    <submittedName>
        <fullName evidence="2">Uncharacterized protein</fullName>
    </submittedName>
</protein>
<reference evidence="2 3" key="1">
    <citation type="submission" date="2019-04" db="EMBL/GenBank/DDBJ databases">
        <title>Comparative genomics and transcriptomics to analyze fruiting body development in filamentous ascomycetes.</title>
        <authorList>
            <consortium name="DOE Joint Genome Institute"/>
            <person name="Lutkenhaus R."/>
            <person name="Traeger S."/>
            <person name="Breuer J."/>
            <person name="Kuo A."/>
            <person name="Lipzen A."/>
            <person name="Pangilinan J."/>
            <person name="Dilworth D."/>
            <person name="Sandor L."/>
            <person name="Poggeler S."/>
            <person name="Barry K."/>
            <person name="Grigoriev I.V."/>
            <person name="Nowrousian M."/>
        </authorList>
    </citation>
    <scope>NUCLEOTIDE SEQUENCE [LARGE SCALE GENOMIC DNA]</scope>
    <source>
        <strain evidence="2 3">CBS 389.68</strain>
    </source>
</reference>
<dbReference type="Proteomes" id="UP000298138">
    <property type="component" value="Unassembled WGS sequence"/>
</dbReference>
<evidence type="ECO:0000313" key="2">
    <source>
        <dbReference type="EMBL" id="TGZ80998.1"/>
    </source>
</evidence>
<keyword evidence="1" id="KW-1133">Transmembrane helix</keyword>
<keyword evidence="3" id="KW-1185">Reference proteome</keyword>
<proteinExistence type="predicted"/>
<sequence length="89" mass="10758">MTFLCCLLIFVLVRQFSRVSFHVRKLSFRTHTLRVCNTLGIYYQGGEKEKEKGKSWFRIFFLLFVFLCWLFYHGFHRIKIGHTTRGCRS</sequence>
<keyword evidence="1" id="KW-0472">Membrane</keyword>
<dbReference type="EMBL" id="ML220121">
    <property type="protein sequence ID" value="TGZ80998.1"/>
    <property type="molecule type" value="Genomic_DNA"/>
</dbReference>
<evidence type="ECO:0000313" key="3">
    <source>
        <dbReference type="Proteomes" id="UP000298138"/>
    </source>
</evidence>
<gene>
    <name evidence="2" type="ORF">EX30DRAFT_33653</name>
</gene>
<name>A0A4S2MWH6_9PEZI</name>
<dbReference type="AlphaFoldDB" id="A0A4S2MWH6"/>
<evidence type="ECO:0000256" key="1">
    <source>
        <dbReference type="SAM" id="Phobius"/>
    </source>
</evidence>
<dbReference type="InParanoid" id="A0A4S2MWH6"/>
<feature type="transmembrane region" description="Helical" evidence="1">
    <location>
        <begin position="56"/>
        <end position="75"/>
    </location>
</feature>